<sequence>MSYHGMMDESEDERGNEMMAWETLPNWFWIIYYLIFVATLVAAIIGLFRHQFKLWSLGALVFTLTIPVVSVLGSIGRANGRNEFEHLYSQLLHGAVWAYYVTIGYVFLIAWWILFFKSFRRGK</sequence>
<name>A0A5K7WZE4_9BACL</name>
<organism evidence="2 3">
    <name type="scientific">Sporolactobacillus terrae</name>
    <dbReference type="NCBI Taxonomy" id="269673"/>
    <lineage>
        <taxon>Bacteria</taxon>
        <taxon>Bacillati</taxon>
        <taxon>Bacillota</taxon>
        <taxon>Bacilli</taxon>
        <taxon>Bacillales</taxon>
        <taxon>Sporolactobacillaceae</taxon>
        <taxon>Sporolactobacillus</taxon>
    </lineage>
</organism>
<evidence type="ECO:0000256" key="1">
    <source>
        <dbReference type="SAM" id="Phobius"/>
    </source>
</evidence>
<evidence type="ECO:0000313" key="3">
    <source>
        <dbReference type="Proteomes" id="UP000326951"/>
    </source>
</evidence>
<reference evidence="2 3" key="1">
    <citation type="submission" date="2019-09" db="EMBL/GenBank/DDBJ databases">
        <title>Complete genome sequence of Sporolactobacillus terrae 70-3.</title>
        <authorList>
            <person name="Tanaka N."/>
            <person name="Shiwa Y."/>
            <person name="Fujita N."/>
            <person name="Tanasupawat S."/>
        </authorList>
    </citation>
    <scope>NUCLEOTIDE SEQUENCE [LARGE SCALE GENOMIC DNA]</scope>
    <source>
        <strain evidence="2 3">70-3</strain>
    </source>
</reference>
<feature type="transmembrane region" description="Helical" evidence="1">
    <location>
        <begin position="55"/>
        <end position="76"/>
    </location>
</feature>
<keyword evidence="1" id="KW-1133">Transmembrane helix</keyword>
<keyword evidence="1" id="KW-0812">Transmembrane</keyword>
<dbReference type="RefSeq" id="WP_332102963.1">
    <property type="nucleotide sequence ID" value="NZ_AP021853.1"/>
</dbReference>
<protein>
    <submittedName>
        <fullName evidence="2">Uncharacterized protein</fullName>
    </submittedName>
</protein>
<dbReference type="Proteomes" id="UP000326951">
    <property type="component" value="Chromosome"/>
</dbReference>
<gene>
    <name evidence="2" type="ORF">St703_27460</name>
</gene>
<feature type="transmembrane region" description="Helical" evidence="1">
    <location>
        <begin position="27"/>
        <end position="48"/>
    </location>
</feature>
<proteinExistence type="predicted"/>
<accession>A0A5K7WZE4</accession>
<dbReference type="AlphaFoldDB" id="A0A5K7WZE4"/>
<keyword evidence="1" id="KW-0472">Membrane</keyword>
<evidence type="ECO:0000313" key="2">
    <source>
        <dbReference type="EMBL" id="BBO00042.1"/>
    </source>
</evidence>
<feature type="transmembrane region" description="Helical" evidence="1">
    <location>
        <begin position="96"/>
        <end position="116"/>
    </location>
</feature>
<dbReference type="EMBL" id="AP021853">
    <property type="protein sequence ID" value="BBO00042.1"/>
    <property type="molecule type" value="Genomic_DNA"/>
</dbReference>